<keyword evidence="2" id="KW-1185">Reference proteome</keyword>
<evidence type="ECO:0000313" key="2">
    <source>
        <dbReference type="Proteomes" id="UP001501598"/>
    </source>
</evidence>
<accession>A0ABP8RUD0</accession>
<evidence type="ECO:0000313" key="1">
    <source>
        <dbReference type="EMBL" id="GAA4548350.1"/>
    </source>
</evidence>
<reference evidence="2" key="1">
    <citation type="journal article" date="2019" name="Int. J. Syst. Evol. Microbiol.">
        <title>The Global Catalogue of Microorganisms (GCM) 10K type strain sequencing project: providing services to taxonomists for standard genome sequencing and annotation.</title>
        <authorList>
            <consortium name="The Broad Institute Genomics Platform"/>
            <consortium name="The Broad Institute Genome Sequencing Center for Infectious Disease"/>
            <person name="Wu L."/>
            <person name="Ma J."/>
        </authorList>
    </citation>
    <scope>NUCLEOTIDE SEQUENCE [LARGE SCALE GENOMIC DNA]</scope>
    <source>
        <strain evidence="2">JCM 17906</strain>
    </source>
</reference>
<organism evidence="1 2">
    <name type="scientific">Pseudonocardia xishanensis</name>
    <dbReference type="NCBI Taxonomy" id="630995"/>
    <lineage>
        <taxon>Bacteria</taxon>
        <taxon>Bacillati</taxon>
        <taxon>Actinomycetota</taxon>
        <taxon>Actinomycetes</taxon>
        <taxon>Pseudonocardiales</taxon>
        <taxon>Pseudonocardiaceae</taxon>
        <taxon>Pseudonocardia</taxon>
    </lineage>
</organism>
<proteinExistence type="predicted"/>
<protein>
    <submittedName>
        <fullName evidence="1">Uncharacterized protein</fullName>
    </submittedName>
</protein>
<comment type="caution">
    <text evidence="1">The sequence shown here is derived from an EMBL/GenBank/DDBJ whole genome shotgun (WGS) entry which is preliminary data.</text>
</comment>
<name>A0ABP8RUD0_9PSEU</name>
<dbReference type="Proteomes" id="UP001501598">
    <property type="component" value="Unassembled WGS sequence"/>
</dbReference>
<gene>
    <name evidence="1" type="ORF">GCM10023175_34410</name>
</gene>
<sequence length="102" mass="10828">MCGLGASLSVEGRDDAFGQSDPGVAGLRLGAGHDGCAVADVEQGVAHEQDRVVEVDVAPVQCERFAFPETGADQDLEEVREGSSVASQCRRMWWRLSMSSTS</sequence>
<dbReference type="EMBL" id="BAABGT010000040">
    <property type="protein sequence ID" value="GAA4548350.1"/>
    <property type="molecule type" value="Genomic_DNA"/>
</dbReference>